<feature type="transmembrane region" description="Helical" evidence="6">
    <location>
        <begin position="39"/>
        <end position="59"/>
    </location>
</feature>
<keyword evidence="5 6" id="KW-0472">Membrane</keyword>
<protein>
    <submittedName>
        <fullName evidence="7">YihY/virulence factor BrkB family protein</fullName>
    </submittedName>
</protein>
<dbReference type="Proteomes" id="UP001236663">
    <property type="component" value="Unassembled WGS sequence"/>
</dbReference>
<dbReference type="PANTHER" id="PTHR30213:SF1">
    <property type="entry name" value="INNER MEMBRANE PROTEIN YHJD"/>
    <property type="match status" value="1"/>
</dbReference>
<dbReference type="PIRSF" id="PIRSF035875">
    <property type="entry name" value="RNase_BN"/>
    <property type="match status" value="1"/>
</dbReference>
<evidence type="ECO:0000313" key="7">
    <source>
        <dbReference type="EMBL" id="MDN3689592.1"/>
    </source>
</evidence>
<name>A0ABT8CBY8_9BACT</name>
<sequence>MIRKKNISVRNKGKFRIVHLPGLFWKAAKIWNDNNPWRLGAVVAYYAVLSLPGLLIIIINTVGAIWGTEIVQGQITGEITEAIGADAARAVISIIENTQKDGRTVFATILGIAILVFGATGVFYQLQISMNEIWGVKIDPKAGYWKIIKDRALSLAFVMAIAFLLIVSFVVSTALTVVSTYLARLWEPGYVEIAQVLEFLFSTGVLGCLFVLIFKFMPDMKVHWRSVWLGGFITAFLFNLGKILLSLYFGIAEPGSTYGAAGSVVLVLLWVSYSCLILFFGAAFTRVYAERYGPKLHPEDFAIMVENKEVVIEKGSKKLGK</sequence>
<evidence type="ECO:0000256" key="4">
    <source>
        <dbReference type="ARBA" id="ARBA00022989"/>
    </source>
</evidence>
<feature type="transmembrane region" description="Helical" evidence="6">
    <location>
        <begin position="226"/>
        <end position="251"/>
    </location>
</feature>
<evidence type="ECO:0000256" key="3">
    <source>
        <dbReference type="ARBA" id="ARBA00022692"/>
    </source>
</evidence>
<reference evidence="8" key="1">
    <citation type="journal article" date="2019" name="Int. J. Syst. Evol. Microbiol.">
        <title>The Global Catalogue of Microorganisms (GCM) 10K type strain sequencing project: providing services to taxonomists for standard genome sequencing and annotation.</title>
        <authorList>
            <consortium name="The Broad Institute Genomics Platform"/>
            <consortium name="The Broad Institute Genome Sequencing Center for Infectious Disease"/>
            <person name="Wu L."/>
            <person name="Ma J."/>
        </authorList>
    </citation>
    <scope>NUCLEOTIDE SEQUENCE [LARGE SCALE GENOMIC DNA]</scope>
    <source>
        <strain evidence="8">CECT 7706</strain>
    </source>
</reference>
<keyword evidence="4 6" id="KW-1133">Transmembrane helix</keyword>
<proteinExistence type="predicted"/>
<comment type="caution">
    <text evidence="7">The sequence shown here is derived from an EMBL/GenBank/DDBJ whole genome shotgun (WGS) entry which is preliminary data.</text>
</comment>
<organism evidence="7 8">
    <name type="scientific">Cyclobacterium jeungdonense</name>
    <dbReference type="NCBI Taxonomy" id="708087"/>
    <lineage>
        <taxon>Bacteria</taxon>
        <taxon>Pseudomonadati</taxon>
        <taxon>Bacteroidota</taxon>
        <taxon>Cytophagia</taxon>
        <taxon>Cytophagales</taxon>
        <taxon>Cyclobacteriaceae</taxon>
        <taxon>Cyclobacterium</taxon>
    </lineage>
</organism>
<evidence type="ECO:0000256" key="2">
    <source>
        <dbReference type="ARBA" id="ARBA00022475"/>
    </source>
</evidence>
<feature type="transmembrane region" description="Helical" evidence="6">
    <location>
        <begin position="105"/>
        <end position="124"/>
    </location>
</feature>
<keyword evidence="3 6" id="KW-0812">Transmembrane</keyword>
<dbReference type="RefSeq" id="WP_163385331.1">
    <property type="nucleotide sequence ID" value="NZ_JAUFQS010000041.1"/>
</dbReference>
<evidence type="ECO:0000256" key="1">
    <source>
        <dbReference type="ARBA" id="ARBA00004651"/>
    </source>
</evidence>
<evidence type="ECO:0000313" key="8">
    <source>
        <dbReference type="Proteomes" id="UP001236663"/>
    </source>
</evidence>
<gene>
    <name evidence="7" type="ORF">QWZ15_17340</name>
</gene>
<keyword evidence="8" id="KW-1185">Reference proteome</keyword>
<dbReference type="PANTHER" id="PTHR30213">
    <property type="entry name" value="INNER MEMBRANE PROTEIN YHJD"/>
    <property type="match status" value="1"/>
</dbReference>
<keyword evidence="2" id="KW-1003">Cell membrane</keyword>
<feature type="transmembrane region" description="Helical" evidence="6">
    <location>
        <begin position="155"/>
        <end position="181"/>
    </location>
</feature>
<feature type="transmembrane region" description="Helical" evidence="6">
    <location>
        <begin position="263"/>
        <end position="285"/>
    </location>
</feature>
<dbReference type="Pfam" id="PF03631">
    <property type="entry name" value="Virul_fac_BrkB"/>
    <property type="match status" value="1"/>
</dbReference>
<evidence type="ECO:0000256" key="6">
    <source>
        <dbReference type="SAM" id="Phobius"/>
    </source>
</evidence>
<evidence type="ECO:0000256" key="5">
    <source>
        <dbReference type="ARBA" id="ARBA00023136"/>
    </source>
</evidence>
<accession>A0ABT8CBY8</accession>
<feature type="transmembrane region" description="Helical" evidence="6">
    <location>
        <begin position="193"/>
        <end position="214"/>
    </location>
</feature>
<dbReference type="InterPro" id="IPR017039">
    <property type="entry name" value="Virul_fac_BrkB"/>
</dbReference>
<comment type="subcellular location">
    <subcellularLocation>
        <location evidence="1">Cell membrane</location>
        <topology evidence="1">Multi-pass membrane protein</topology>
    </subcellularLocation>
</comment>
<dbReference type="EMBL" id="JAUFQS010000041">
    <property type="protein sequence ID" value="MDN3689592.1"/>
    <property type="molecule type" value="Genomic_DNA"/>
</dbReference>